<accession>A0A6J7GH25</accession>
<name>A0A6J7GH25_9ZZZZ</name>
<sequence length="144" mass="15780">MASIDPTEKQLAAIANSDSDEPIVMLNLNKYRDKAEYLDPKLGNDLSGRDAYLRYGVVAQRALGEVGARILWATESDAVVIGEESMGYDEVVAVWYPNRAAFLDLLAIPWYFEALVHRNAAVEKAAVLVCTGDKTPTLTSPFDA</sequence>
<evidence type="ECO:0000313" key="1">
    <source>
        <dbReference type="EMBL" id="CAB4712885.1"/>
    </source>
</evidence>
<proteinExistence type="predicted"/>
<evidence type="ECO:0000313" key="3">
    <source>
        <dbReference type="EMBL" id="CAB4980912.1"/>
    </source>
</evidence>
<dbReference type="EMBL" id="CAFBOF010000025">
    <property type="protein sequence ID" value="CAB4980912.1"/>
    <property type="molecule type" value="Genomic_DNA"/>
</dbReference>
<evidence type="ECO:0000313" key="2">
    <source>
        <dbReference type="EMBL" id="CAB4907651.1"/>
    </source>
</evidence>
<dbReference type="Gene3D" id="3.30.70.100">
    <property type="match status" value="1"/>
</dbReference>
<dbReference type="EMBL" id="CAFBPQ010000065">
    <property type="protein sequence ID" value="CAB5031793.1"/>
    <property type="molecule type" value="Genomic_DNA"/>
</dbReference>
<dbReference type="EMBL" id="CAFBMM010000039">
    <property type="protein sequence ID" value="CAB4907651.1"/>
    <property type="molecule type" value="Genomic_DNA"/>
</dbReference>
<evidence type="ECO:0000313" key="4">
    <source>
        <dbReference type="EMBL" id="CAB5031793.1"/>
    </source>
</evidence>
<dbReference type="AlphaFoldDB" id="A0A6J7GH25"/>
<reference evidence="2" key="1">
    <citation type="submission" date="2020-05" db="EMBL/GenBank/DDBJ databases">
        <authorList>
            <person name="Chiriac C."/>
            <person name="Salcher M."/>
            <person name="Ghai R."/>
            <person name="Kavagutti S V."/>
        </authorList>
    </citation>
    <scope>NUCLEOTIDE SEQUENCE</scope>
</reference>
<organism evidence="2">
    <name type="scientific">freshwater metagenome</name>
    <dbReference type="NCBI Taxonomy" id="449393"/>
    <lineage>
        <taxon>unclassified sequences</taxon>
        <taxon>metagenomes</taxon>
        <taxon>ecological metagenomes</taxon>
    </lineage>
</organism>
<gene>
    <name evidence="1" type="ORF">UFOPK2683_00101</name>
    <name evidence="2" type="ORF">UFOPK3605_00879</name>
    <name evidence="3" type="ORF">UFOPK3897_01108</name>
    <name evidence="4" type="ORF">UFOPK4121_01456</name>
</gene>
<dbReference type="EMBL" id="CAEZYK010000003">
    <property type="protein sequence ID" value="CAB4712885.1"/>
    <property type="molecule type" value="Genomic_DNA"/>
</dbReference>
<protein>
    <submittedName>
        <fullName evidence="2">Unannotated protein</fullName>
    </submittedName>
</protein>
<dbReference type="SUPFAM" id="SSF54909">
    <property type="entry name" value="Dimeric alpha+beta barrel"/>
    <property type="match status" value="1"/>
</dbReference>
<dbReference type="InterPro" id="IPR011008">
    <property type="entry name" value="Dimeric_a/b-barrel"/>
</dbReference>